<reference evidence="2 3" key="1">
    <citation type="submission" date="2019-07" db="EMBL/GenBank/DDBJ databases">
        <title>Genomics analysis of Aphanomyces spp. identifies a new class of oomycete effector associated with host adaptation.</title>
        <authorList>
            <person name="Gaulin E."/>
        </authorList>
    </citation>
    <scope>NUCLEOTIDE SEQUENCE [LARGE SCALE GENOMIC DNA]</scope>
    <source>
        <strain evidence="2 3">ATCC 201684</strain>
    </source>
</reference>
<feature type="region of interest" description="Disordered" evidence="1">
    <location>
        <begin position="33"/>
        <end position="81"/>
    </location>
</feature>
<dbReference type="EMBL" id="VJMJ01000091">
    <property type="protein sequence ID" value="KAF0735937.1"/>
    <property type="molecule type" value="Genomic_DNA"/>
</dbReference>
<organism evidence="2 3">
    <name type="scientific">Aphanomyces euteiches</name>
    <dbReference type="NCBI Taxonomy" id="100861"/>
    <lineage>
        <taxon>Eukaryota</taxon>
        <taxon>Sar</taxon>
        <taxon>Stramenopiles</taxon>
        <taxon>Oomycota</taxon>
        <taxon>Saprolegniomycetes</taxon>
        <taxon>Saprolegniales</taxon>
        <taxon>Verrucalvaceae</taxon>
        <taxon>Aphanomyces</taxon>
    </lineage>
</organism>
<proteinExistence type="predicted"/>
<accession>A0A6G0X7C5</accession>
<evidence type="ECO:0000313" key="2">
    <source>
        <dbReference type="EMBL" id="KAF0735937.1"/>
    </source>
</evidence>
<name>A0A6G0X7C5_9STRA</name>
<evidence type="ECO:0000256" key="1">
    <source>
        <dbReference type="SAM" id="MobiDB-lite"/>
    </source>
</evidence>
<gene>
    <name evidence="2" type="ORF">Ae201684_007687</name>
</gene>
<dbReference type="VEuPathDB" id="FungiDB:AeMF1_002830"/>
<dbReference type="Proteomes" id="UP000481153">
    <property type="component" value="Unassembled WGS sequence"/>
</dbReference>
<keyword evidence="3" id="KW-1185">Reference proteome</keyword>
<protein>
    <submittedName>
        <fullName evidence="2">Uncharacterized protein</fullName>
    </submittedName>
</protein>
<evidence type="ECO:0000313" key="3">
    <source>
        <dbReference type="Proteomes" id="UP000481153"/>
    </source>
</evidence>
<dbReference type="AlphaFoldDB" id="A0A6G0X7C5"/>
<comment type="caution">
    <text evidence="2">The sequence shown here is derived from an EMBL/GenBank/DDBJ whole genome shotgun (WGS) entry which is preliminary data.</text>
</comment>
<sequence length="436" mass="49961">MDETWDVLEDLRFLLATDDQLQDGLAQVCSMLEDDSDESKDASAEGSELETIVVANTESDKKEGSAKRSQKPRKPRTTFEVRQREELRRLRVEVETLKDKLQSLDIHSKSQEKMSFWKRMAQDEKLEKSKAFHENEALREAVDQQATFIDQMKKVLLKKPRLMHHHDVHSAEWQTYRLAATASLREAAIHAIADRQFSRMNHAFLRAGLFDRTEDFTKAELKFEANGSVVYQLATHVRVPAPRNVIAATVWEVVGGPHARYLPFGLSETFELIDASTVYSRIVDSRDPSMTWHSNLIRKLYREPDKDVLVVRSVLDDALVPQMSVDVVEDKWAWGQVTTQDENSCNITLLIQIGLNEITSDPSAVQCAIDLANRMNMTFPSSLTVKENEFPIVPKLFDVDFTQVEHPSIRVFIQNGKRIRDAINLALYKVIHRQTK</sequence>